<keyword evidence="2 4" id="KW-0863">Zinc-finger</keyword>
<sequence>RIQCPVCNLIAENLMKELLENNNTLFECHFSTEGCKEKKGSRRIGEHEASCWYRCVDPCKWKGPIKNLVKHFAATRCAQVLKTSAQTSPFSSSICDFPLKNSVFKRSTKTHWKPVLLFSPLNVAFFINLNISRDENGIWSLSAKAYAPPSIMESLSVELCAHSPSTEFPRRAFTYFGKIQPSSATDKEIIASGEHLLLADAQVKSLIKDSF</sequence>
<evidence type="ECO:0000256" key="4">
    <source>
        <dbReference type="PROSITE-ProRule" id="PRU00455"/>
    </source>
</evidence>
<reference evidence="7" key="1">
    <citation type="submission" date="2021-01" db="EMBL/GenBank/DDBJ databases">
        <title>Caligus Genome Assembly.</title>
        <authorList>
            <person name="Gallardo-Escarate C."/>
        </authorList>
    </citation>
    <scope>NUCLEOTIDE SEQUENCE [LARGE SCALE GENOMIC DNA]</scope>
</reference>
<evidence type="ECO:0000313" key="6">
    <source>
        <dbReference type="EMBL" id="QQP58371.1"/>
    </source>
</evidence>
<dbReference type="InterPro" id="IPR013083">
    <property type="entry name" value="Znf_RING/FYVE/PHD"/>
</dbReference>
<feature type="non-terminal residue" evidence="6">
    <location>
        <position position="211"/>
    </location>
</feature>
<keyword evidence="3" id="KW-0862">Zinc</keyword>
<dbReference type="SUPFAM" id="SSF49599">
    <property type="entry name" value="TRAF domain-like"/>
    <property type="match status" value="1"/>
</dbReference>
<gene>
    <name evidence="6" type="ORF">FKW44_003661</name>
</gene>
<keyword evidence="7" id="KW-1185">Reference proteome</keyword>
<name>A0A7T8QX86_CALRO</name>
<evidence type="ECO:0000256" key="1">
    <source>
        <dbReference type="ARBA" id="ARBA00022723"/>
    </source>
</evidence>
<dbReference type="OrthoDB" id="6379426at2759"/>
<proteinExistence type="predicted"/>
<evidence type="ECO:0000259" key="5">
    <source>
        <dbReference type="PROSITE" id="PS51081"/>
    </source>
</evidence>
<dbReference type="PROSITE" id="PS51081">
    <property type="entry name" value="ZF_SIAH"/>
    <property type="match status" value="1"/>
</dbReference>
<dbReference type="EMBL" id="CP045891">
    <property type="protein sequence ID" value="QQP58371.1"/>
    <property type="molecule type" value="Genomic_DNA"/>
</dbReference>
<accession>A0A7T8QX86</accession>
<protein>
    <submittedName>
        <fullName evidence="6">E3 ubiquitin-protein ligase</fullName>
    </submittedName>
</protein>
<evidence type="ECO:0000256" key="3">
    <source>
        <dbReference type="ARBA" id="ARBA00022833"/>
    </source>
</evidence>
<evidence type="ECO:0000256" key="2">
    <source>
        <dbReference type="ARBA" id="ARBA00022771"/>
    </source>
</evidence>
<dbReference type="Proteomes" id="UP000595437">
    <property type="component" value="Chromosome 2"/>
</dbReference>
<feature type="domain" description="SIAH-type" evidence="5">
    <location>
        <begin position="23"/>
        <end position="77"/>
    </location>
</feature>
<dbReference type="AlphaFoldDB" id="A0A7T8QX86"/>
<dbReference type="GO" id="GO:0008270">
    <property type="term" value="F:zinc ion binding"/>
    <property type="evidence" value="ECO:0007669"/>
    <property type="project" value="UniProtKB-KW"/>
</dbReference>
<keyword evidence="1" id="KW-0479">Metal-binding</keyword>
<dbReference type="InterPro" id="IPR013010">
    <property type="entry name" value="Znf_SIAH"/>
</dbReference>
<dbReference type="Gene3D" id="3.30.40.10">
    <property type="entry name" value="Zinc/RING finger domain, C3HC4 (zinc finger)"/>
    <property type="match status" value="1"/>
</dbReference>
<feature type="non-terminal residue" evidence="6">
    <location>
        <position position="1"/>
    </location>
</feature>
<evidence type="ECO:0000313" key="7">
    <source>
        <dbReference type="Proteomes" id="UP000595437"/>
    </source>
</evidence>
<organism evidence="6 7">
    <name type="scientific">Caligus rogercresseyi</name>
    <name type="common">Sea louse</name>
    <dbReference type="NCBI Taxonomy" id="217165"/>
    <lineage>
        <taxon>Eukaryota</taxon>
        <taxon>Metazoa</taxon>
        <taxon>Ecdysozoa</taxon>
        <taxon>Arthropoda</taxon>
        <taxon>Crustacea</taxon>
        <taxon>Multicrustacea</taxon>
        <taxon>Hexanauplia</taxon>
        <taxon>Copepoda</taxon>
        <taxon>Siphonostomatoida</taxon>
        <taxon>Caligidae</taxon>
        <taxon>Caligus</taxon>
    </lineage>
</organism>